<sequence length="331" mass="36212">MNSQVLLTRLQNASPGGPLDRLAALVVEHELSQSLETLLPPALLARALKSALEGWLASPTAEGELASLVDDLQERLARDPRPLREALPRELPRALTELASHPYSPNRELVLAVMDRPPVRELARGLLLNVLIEFSRKVSAPVTENRIAKGFTGLARFAAEQARTSGGALGGIAGALSDEIERQVEKRAKDFVDTALSGLFQQTADALSDPSRASEHADMRVAFLDGVFGLPLAKLGRELSQLEVPRGVAVVRKSLTQWLASADALTRLEEGLRRVQERDGKRPVREVLQTLGLLDTFQRMGQEALRERLAPIVASAPFALWLEELMREQEG</sequence>
<dbReference type="OrthoDB" id="5499657at2"/>
<dbReference type="EMBL" id="CP022163">
    <property type="protein sequence ID" value="ATB31906.1"/>
    <property type="molecule type" value="Genomic_DNA"/>
</dbReference>
<evidence type="ECO:0000313" key="1">
    <source>
        <dbReference type="EMBL" id="ATB31906.1"/>
    </source>
</evidence>
<dbReference type="KEGG" id="mbd:MEBOL_005378"/>
<dbReference type="AlphaFoldDB" id="A0A250ILT1"/>
<evidence type="ECO:0000313" key="2">
    <source>
        <dbReference type="Proteomes" id="UP000217289"/>
    </source>
</evidence>
<dbReference type="RefSeq" id="WP_095980177.1">
    <property type="nucleotide sequence ID" value="NZ_CP022163.1"/>
</dbReference>
<name>A0A250ILT1_9BACT</name>
<reference evidence="1 2" key="1">
    <citation type="submission" date="2017-06" db="EMBL/GenBank/DDBJ databases">
        <authorList>
            <person name="Kim H.J."/>
            <person name="Triplett B.A."/>
        </authorList>
    </citation>
    <scope>NUCLEOTIDE SEQUENCE [LARGE SCALE GENOMIC DNA]</scope>
    <source>
        <strain evidence="1 2">DSM 14713</strain>
    </source>
</reference>
<gene>
    <name evidence="1" type="ORF">MEBOL_005378</name>
</gene>
<keyword evidence="2" id="KW-1185">Reference proteome</keyword>
<proteinExistence type="predicted"/>
<organism evidence="1 2">
    <name type="scientific">Melittangium boletus DSM 14713</name>
    <dbReference type="NCBI Taxonomy" id="1294270"/>
    <lineage>
        <taxon>Bacteria</taxon>
        <taxon>Pseudomonadati</taxon>
        <taxon>Myxococcota</taxon>
        <taxon>Myxococcia</taxon>
        <taxon>Myxococcales</taxon>
        <taxon>Cystobacterineae</taxon>
        <taxon>Archangiaceae</taxon>
        <taxon>Melittangium</taxon>
    </lineage>
</organism>
<dbReference type="Proteomes" id="UP000217289">
    <property type="component" value="Chromosome"/>
</dbReference>
<protein>
    <submittedName>
        <fullName evidence="1">Uncharacterized protein</fullName>
    </submittedName>
</protein>
<accession>A0A250ILT1</accession>